<evidence type="ECO:0000313" key="1">
    <source>
        <dbReference type="Proteomes" id="UP001652661"/>
    </source>
</evidence>
<gene>
    <name evidence="2" type="primary">LOC138928460</name>
</gene>
<evidence type="ECO:0000313" key="2">
    <source>
        <dbReference type="RefSeq" id="XP_070141638.1"/>
    </source>
</evidence>
<reference evidence="2" key="1">
    <citation type="submission" date="2025-08" db="UniProtKB">
        <authorList>
            <consortium name="RefSeq"/>
        </authorList>
    </citation>
    <scope>IDENTIFICATION</scope>
    <source>
        <strain evidence="2">14028-0561.14</strain>
        <tissue evidence="2">Whole fly</tissue>
    </source>
</reference>
<organism evidence="1 2">
    <name type="scientific">Drosophila kikkawai</name>
    <name type="common">Fruit fly</name>
    <dbReference type="NCBI Taxonomy" id="30033"/>
    <lineage>
        <taxon>Eukaryota</taxon>
        <taxon>Metazoa</taxon>
        <taxon>Ecdysozoa</taxon>
        <taxon>Arthropoda</taxon>
        <taxon>Hexapoda</taxon>
        <taxon>Insecta</taxon>
        <taxon>Pterygota</taxon>
        <taxon>Neoptera</taxon>
        <taxon>Endopterygota</taxon>
        <taxon>Diptera</taxon>
        <taxon>Brachycera</taxon>
        <taxon>Muscomorpha</taxon>
        <taxon>Ephydroidea</taxon>
        <taxon>Drosophilidae</taxon>
        <taxon>Drosophila</taxon>
        <taxon>Sophophora</taxon>
    </lineage>
</organism>
<proteinExistence type="predicted"/>
<accession>A0ABM4GFZ6</accession>
<protein>
    <recommendedName>
        <fullName evidence="3">Secreted protein</fullName>
    </recommendedName>
</protein>
<evidence type="ECO:0008006" key="3">
    <source>
        <dbReference type="Google" id="ProtNLM"/>
    </source>
</evidence>
<keyword evidence="1" id="KW-1185">Reference proteome</keyword>
<dbReference type="RefSeq" id="XP_070141638.1">
    <property type="nucleotide sequence ID" value="XM_070285537.1"/>
</dbReference>
<sequence length="126" mass="13753">MKKCRLKSAWTSTGAVVRAIFRASTASCASGLRENLVFPVFLSASVSGAASVAKFLTKRRYQPAVPKNARTSFIVLGSGILRIAATLPGSIRRRPPPTMKPRHSAIRRRYRKCVSMSGARMSRSSK</sequence>
<dbReference type="GeneID" id="138928460"/>
<name>A0ABM4GFZ6_DROKI</name>
<dbReference type="Proteomes" id="UP001652661">
    <property type="component" value="Chromosome 3L"/>
</dbReference>